<feature type="transmembrane region" description="Helical" evidence="6">
    <location>
        <begin position="72"/>
        <end position="91"/>
    </location>
</feature>
<dbReference type="InterPro" id="IPR011701">
    <property type="entry name" value="MFS"/>
</dbReference>
<evidence type="ECO:0000256" key="6">
    <source>
        <dbReference type="SAM" id="Phobius"/>
    </source>
</evidence>
<evidence type="ECO:0000313" key="9">
    <source>
        <dbReference type="Proteomes" id="UP000324517"/>
    </source>
</evidence>
<evidence type="ECO:0000256" key="2">
    <source>
        <dbReference type="ARBA" id="ARBA00022448"/>
    </source>
</evidence>
<dbReference type="PANTHER" id="PTHR23530">
    <property type="entry name" value="TRANSPORT PROTEIN-RELATED"/>
    <property type="match status" value="1"/>
</dbReference>
<keyword evidence="4 6" id="KW-1133">Transmembrane helix</keyword>
<proteinExistence type="predicted"/>
<comment type="subcellular location">
    <subcellularLocation>
        <location evidence="1">Cell membrane</location>
        <topology evidence="1">Multi-pass membrane protein</topology>
    </subcellularLocation>
</comment>
<dbReference type="SUPFAM" id="SSF103473">
    <property type="entry name" value="MFS general substrate transporter"/>
    <property type="match status" value="1"/>
</dbReference>
<evidence type="ECO:0000256" key="3">
    <source>
        <dbReference type="ARBA" id="ARBA00022692"/>
    </source>
</evidence>
<evidence type="ECO:0000313" key="8">
    <source>
        <dbReference type="EMBL" id="TYS69237.1"/>
    </source>
</evidence>
<feature type="transmembrane region" description="Helical" evidence="6">
    <location>
        <begin position="389"/>
        <end position="409"/>
    </location>
</feature>
<dbReference type="PROSITE" id="PS50850">
    <property type="entry name" value="MFS"/>
    <property type="match status" value="1"/>
</dbReference>
<organism evidence="8 9">
    <name type="scientific">Sutcliffiella horikoshii</name>
    <dbReference type="NCBI Taxonomy" id="79883"/>
    <lineage>
        <taxon>Bacteria</taxon>
        <taxon>Bacillati</taxon>
        <taxon>Bacillota</taxon>
        <taxon>Bacilli</taxon>
        <taxon>Bacillales</taxon>
        <taxon>Bacillaceae</taxon>
        <taxon>Sutcliffiella</taxon>
    </lineage>
</organism>
<dbReference type="RefSeq" id="WP_148980119.1">
    <property type="nucleotide sequence ID" value="NZ_JBNIKO010000011.1"/>
</dbReference>
<comment type="caution">
    <text evidence="8">The sequence shown here is derived from an EMBL/GenBank/DDBJ whole genome shotgun (WGS) entry which is preliminary data.</text>
</comment>
<evidence type="ECO:0000256" key="4">
    <source>
        <dbReference type="ARBA" id="ARBA00022989"/>
    </source>
</evidence>
<sequence length="415" mass="45766">MNKLETKHVYYTMNIIISLASSIMFTTYAIYYIEELGLNPLQLILIGTAIELTVIVFESITGVVADTYSRRLSIIIATYILGVAFIFEGSIPYLSNSTLAVGVLSAFVLLLFAEFIRGIGETFLSGADQAWLTDEVGNEAVAKIFVRTNQLRLIASLVGIIISVALASIALNLPYLAGGVLYILLGIFLCLNMKEKNFKRVENATVNPLKAMAGTFISGVYFIKNKPVLVMLLVVTVFIGATSEGFDRLWEAHLLEAFTFPSIGTLDVVVWFGVIQFVGTLISIGAMEWYQRRFDVNEPKVIRYSLFYFTMGQVIFLVLFAVTPTFYLAIVCFWVLGIICSITAPMYQAWLNQQLESKSRATVLSIMGQGNAVGQGLGGPFVGVIATRYYIRTALVLGAMLLLPAVVLYGKVMKR</sequence>
<feature type="transmembrane region" description="Helical" evidence="6">
    <location>
        <begin position="97"/>
        <end position="116"/>
    </location>
</feature>
<feature type="transmembrane region" description="Helical" evidence="6">
    <location>
        <begin position="151"/>
        <end position="169"/>
    </location>
</feature>
<feature type="domain" description="Major facilitator superfamily (MFS) profile" evidence="7">
    <location>
        <begin position="6"/>
        <end position="415"/>
    </location>
</feature>
<evidence type="ECO:0000256" key="5">
    <source>
        <dbReference type="ARBA" id="ARBA00023136"/>
    </source>
</evidence>
<dbReference type="OrthoDB" id="9816124at2"/>
<feature type="transmembrane region" description="Helical" evidence="6">
    <location>
        <begin position="43"/>
        <end position="65"/>
    </location>
</feature>
<dbReference type="InterPro" id="IPR053160">
    <property type="entry name" value="MFS_DHA3_Transporter"/>
</dbReference>
<evidence type="ECO:0000259" key="7">
    <source>
        <dbReference type="PROSITE" id="PS50850"/>
    </source>
</evidence>
<protein>
    <submittedName>
        <fullName evidence="8">MFS transporter</fullName>
    </submittedName>
</protein>
<reference evidence="8 9" key="1">
    <citation type="submission" date="2019-08" db="EMBL/GenBank/DDBJ databases">
        <title>Bacillus genomes from the desert of Cuatro Cienegas, Coahuila.</title>
        <authorList>
            <person name="Olmedo-Alvarez G."/>
        </authorList>
    </citation>
    <scope>NUCLEOTIDE SEQUENCE [LARGE SCALE GENOMIC DNA]</scope>
    <source>
        <strain evidence="8 9">CH98b_3T</strain>
    </source>
</reference>
<dbReference type="PANTHER" id="PTHR23530:SF1">
    <property type="entry name" value="PERMEASE, MAJOR FACILITATOR SUPERFAMILY-RELATED"/>
    <property type="match status" value="1"/>
</dbReference>
<dbReference type="EMBL" id="VTET01000009">
    <property type="protein sequence ID" value="TYS69237.1"/>
    <property type="molecule type" value="Genomic_DNA"/>
</dbReference>
<keyword evidence="2" id="KW-0813">Transport</keyword>
<keyword evidence="5 6" id="KW-0472">Membrane</keyword>
<accession>A0A5D4T0P7</accession>
<dbReference type="Pfam" id="PF07690">
    <property type="entry name" value="MFS_1"/>
    <property type="match status" value="1"/>
</dbReference>
<feature type="transmembrane region" description="Helical" evidence="6">
    <location>
        <begin position="268"/>
        <end position="289"/>
    </location>
</feature>
<dbReference type="InterPro" id="IPR036259">
    <property type="entry name" value="MFS_trans_sf"/>
</dbReference>
<feature type="transmembrane region" description="Helical" evidence="6">
    <location>
        <begin position="9"/>
        <end position="31"/>
    </location>
</feature>
<feature type="transmembrane region" description="Helical" evidence="6">
    <location>
        <begin position="228"/>
        <end position="246"/>
    </location>
</feature>
<dbReference type="Proteomes" id="UP000324517">
    <property type="component" value="Unassembled WGS sequence"/>
</dbReference>
<dbReference type="GO" id="GO:0005886">
    <property type="term" value="C:plasma membrane"/>
    <property type="evidence" value="ECO:0007669"/>
    <property type="project" value="UniProtKB-SubCell"/>
</dbReference>
<dbReference type="GO" id="GO:0022857">
    <property type="term" value="F:transmembrane transporter activity"/>
    <property type="evidence" value="ECO:0007669"/>
    <property type="project" value="InterPro"/>
</dbReference>
<dbReference type="Gene3D" id="1.20.1250.20">
    <property type="entry name" value="MFS general substrate transporter like domains"/>
    <property type="match status" value="1"/>
</dbReference>
<dbReference type="AlphaFoldDB" id="A0A5D4T0P7"/>
<keyword evidence="3 6" id="KW-0812">Transmembrane</keyword>
<dbReference type="InterPro" id="IPR020846">
    <property type="entry name" value="MFS_dom"/>
</dbReference>
<feature type="transmembrane region" description="Helical" evidence="6">
    <location>
        <begin position="362"/>
        <end position="383"/>
    </location>
</feature>
<feature type="transmembrane region" description="Helical" evidence="6">
    <location>
        <begin position="175"/>
        <end position="193"/>
    </location>
</feature>
<gene>
    <name evidence="8" type="ORF">FZC75_16905</name>
</gene>
<feature type="transmembrane region" description="Helical" evidence="6">
    <location>
        <begin position="326"/>
        <end position="350"/>
    </location>
</feature>
<name>A0A5D4T0P7_9BACI</name>
<evidence type="ECO:0000256" key="1">
    <source>
        <dbReference type="ARBA" id="ARBA00004651"/>
    </source>
</evidence>
<feature type="transmembrane region" description="Helical" evidence="6">
    <location>
        <begin position="301"/>
        <end position="320"/>
    </location>
</feature>